<evidence type="ECO:0000256" key="1">
    <source>
        <dbReference type="ARBA" id="ARBA00005234"/>
    </source>
</evidence>
<dbReference type="Pfam" id="PF10536">
    <property type="entry name" value="PMD"/>
    <property type="match status" value="1"/>
</dbReference>
<feature type="region of interest" description="Disordered" evidence="5">
    <location>
        <begin position="1115"/>
        <end position="1150"/>
    </location>
</feature>
<feature type="compositionally biased region" description="Polar residues" evidence="5">
    <location>
        <begin position="787"/>
        <end position="799"/>
    </location>
</feature>
<dbReference type="Pfam" id="PF03101">
    <property type="entry name" value="FAR1"/>
    <property type="match status" value="1"/>
</dbReference>
<dbReference type="OrthoDB" id="626338at2759"/>
<feature type="non-terminal residue" evidence="8">
    <location>
        <position position="1"/>
    </location>
</feature>
<evidence type="ECO:0008006" key="10">
    <source>
        <dbReference type="Google" id="ProtNLM"/>
    </source>
</evidence>
<dbReference type="InterPro" id="IPR019557">
    <property type="entry name" value="AminoTfrase-like_pln_mobile"/>
</dbReference>
<gene>
    <name evidence="8" type="ORF">EJB05_51293</name>
</gene>
<dbReference type="InterPro" id="IPR038765">
    <property type="entry name" value="Papain-like_cys_pep_sf"/>
</dbReference>
<comment type="similarity">
    <text evidence="1">Belongs to the peptidase C48 family.</text>
</comment>
<dbReference type="Proteomes" id="UP000324897">
    <property type="component" value="Unassembled WGS sequence"/>
</dbReference>
<feature type="compositionally biased region" description="Basic residues" evidence="5">
    <location>
        <begin position="1630"/>
        <end position="1641"/>
    </location>
</feature>
<feature type="compositionally biased region" description="Polar residues" evidence="5">
    <location>
        <begin position="1115"/>
        <end position="1130"/>
    </location>
</feature>
<evidence type="ECO:0000313" key="8">
    <source>
        <dbReference type="EMBL" id="TVU03191.1"/>
    </source>
</evidence>
<keyword evidence="4" id="KW-0862">Zinc</keyword>
<sequence>MMLRTSACASSNAEYFQIPLQVSTKQNQALPIQIAVTAYPDCVYDSITELEPNSTSNLFRSPVAVATRPSSPTPFHISPEDMVDLSAEALLEYDQIVNSTFSSEGHGFDFYNSYALKKGFSVRRCYLEKYKATNKIKLRKFVCSRQGFRDQKHMKKESKKRKTRNMTRCRCLAKLTIALNKETGQWYVKDFIDEHNHPLGTPDITCLLRSHKEISDAQKTDIVEMETTGVRKHQIMDILEMQCGGYDKYKQENIVAGDAETVICHLKARQKIDPDFFFKYLTDEKGHLKGLFWSDVQSRLDYEAFGDVLVFDSTYRTNRYNLPFVPFVGLNHHRSTVIFGCGIISHETGQSYEWLLRTFLAAMAQKHPISVITDGDLAMQSAIRHILPNSNHRLCTWHIERNMVQNLHNSEIVDEIRKFLYDYCTIQELERKWDAFLERNQVSDQNSWLHQMYQMRKLWCAAHQVGKRFLGLKSNQRSESLNSQLHTHLDSRMTLFDMMRHYEHCLSNMRRKEALHDKESSQSIPYTELDAGIEKDAAHVFTSAVFDLVKVNIDSVTNFVISEILDGCDLTTYIMSMKEKRERKFQVVCEFSESSLKHISCSCHKLECDGIPCGHIFYMDMGAKAAFPPVRKSSMYDHSQSLERFRELRNLSHEACLKASQSDASYLDMKHVLNGMVGNNDEANNQNPHVRYSSVLPKIVQVDSHSLDKVLDPLHVKSRGAPKKKQRIKGFMDKPTQRTCRCCKKKGHDRRTCSKYKELFYFVRQVDLNTTAHTVHIRVDDGESRRSTQSSGEAYSGNTASARISLQQPMLLKPGNSRDVNVSKRLHFGDGSEYPPDKSTAQAKDDLEVLAARYGDMKIVCSPSRYATTIQNLSDEHKAAIKNAGFQGMLQLKPMFLRRLMLVQLAKRYITGTQSFLIAGQEIPMTQLDAFHIMDLPIEGKNIDVSAVRQTNTELFQSYRSKKPGENHINLKALEFSITTSKEPDDDFIRQFVLYTIGILLAPTTKDYVDSKYLAFVEKVKDIPKFNWGLFTWRNLLACIYSFKIDEKVNLQGNLALLQVWYFEHLQSYSHHGVSYSPTPHPLMARWDEKMAKFRADAYNEDSLDGGVVVTTISNRKPGRNTINNEATNGQHEETRRHDQDGHNAHSEQHPVTNQQMEIILQAITKNRIQNERTLMEVEHRLYSKILTVQEELAEYRTQDAIRTRLCAVEDAINNVLREMKDIKNALNTKATPFKCQNFEGEASLADEENSTSEEEDGTLPGSNTVENMKMEQENRKMEQKNRKMVQERTQSVEKSTKHIFSTKGIGESEVGKISDIPGKIQQTNERQCSGGTKSAEFHYYDDDYTLTEDDEEALQFIMHNYKWAGVVDLPNHPLIRVDKLKAHAEGGWISGVAIDAYASLCDIEGKHTTVLTTFQSELLLGANGDFNARKKKWTAELGKRCATHDLVFVPFNTHNCHWTLLVLNFRRNEIQILNSMLNLRDKTKETTLVKSIQQCIDYAVEKGLLSLDKPININSWNDHMYTDIPQQVDCSSCGVYVIKYMQLWNGVFMRETFTQEQINIFRKKICSRLLHSKSNQIRRASYRTPITKEECKSDKEKDDEGQGKDSDDAIEIVSWGDETSQGIKGTLSGKKRGRPKKSGHNTKAAPPEAIFGGKDKNLDDEESVELLNDHDHLPPLLEGLQRRIHRRRLLGVACLGAGLHHGLVDGSSAATIGTQPGRRIGSVELKADSLCAPL</sequence>
<evidence type="ECO:0000256" key="2">
    <source>
        <dbReference type="ARBA" id="ARBA00022670"/>
    </source>
</evidence>
<dbReference type="InterPro" id="IPR003653">
    <property type="entry name" value="Peptidase_C48_C"/>
</dbReference>
<feature type="compositionally biased region" description="Acidic residues" evidence="5">
    <location>
        <begin position="1245"/>
        <end position="1258"/>
    </location>
</feature>
<protein>
    <recommendedName>
        <fullName evidence="10">SWIM-type domain-containing protein</fullName>
    </recommendedName>
</protein>
<comment type="caution">
    <text evidence="8">The sequence shown here is derived from an EMBL/GenBank/DDBJ whole genome shotgun (WGS) entry which is preliminary data.</text>
</comment>
<evidence type="ECO:0000259" key="6">
    <source>
        <dbReference type="PROSITE" id="PS50600"/>
    </source>
</evidence>
<feature type="region of interest" description="Disordered" evidence="5">
    <location>
        <begin position="1582"/>
        <end position="1657"/>
    </location>
</feature>
<dbReference type="PROSITE" id="PS50966">
    <property type="entry name" value="ZF_SWIM"/>
    <property type="match status" value="1"/>
</dbReference>
<feature type="domain" description="SWIM-type" evidence="7">
    <location>
        <begin position="585"/>
        <end position="624"/>
    </location>
</feature>
<evidence type="ECO:0000259" key="7">
    <source>
        <dbReference type="PROSITE" id="PS50966"/>
    </source>
</evidence>
<feature type="compositionally biased region" description="Basic and acidic residues" evidence="5">
    <location>
        <begin position="1131"/>
        <end position="1149"/>
    </location>
</feature>
<dbReference type="Gramene" id="TVU03191">
    <property type="protein sequence ID" value="TVU03191"/>
    <property type="gene ID" value="EJB05_51293"/>
</dbReference>
<dbReference type="InterPro" id="IPR018289">
    <property type="entry name" value="MULE_transposase_dom"/>
</dbReference>
<name>A0A5J9SW52_9POAL</name>
<evidence type="ECO:0000256" key="4">
    <source>
        <dbReference type="PROSITE-ProRule" id="PRU00325"/>
    </source>
</evidence>
<keyword evidence="3" id="KW-0378">Hydrolase</keyword>
<keyword evidence="4" id="KW-0863">Zinc-finger</keyword>
<keyword evidence="9" id="KW-1185">Reference proteome</keyword>
<dbReference type="InterPro" id="IPR004330">
    <property type="entry name" value="FAR1_DNA_bnd_dom"/>
</dbReference>
<dbReference type="Pfam" id="PF10551">
    <property type="entry name" value="MULE"/>
    <property type="match status" value="1"/>
</dbReference>
<dbReference type="EMBL" id="RWGY01000213">
    <property type="protein sequence ID" value="TVU03191.1"/>
    <property type="molecule type" value="Genomic_DNA"/>
</dbReference>
<dbReference type="SUPFAM" id="SSF54001">
    <property type="entry name" value="Cysteine proteinases"/>
    <property type="match status" value="1"/>
</dbReference>
<dbReference type="GO" id="GO:0006508">
    <property type="term" value="P:proteolysis"/>
    <property type="evidence" value="ECO:0007669"/>
    <property type="project" value="UniProtKB-KW"/>
</dbReference>
<feature type="region of interest" description="Disordered" evidence="5">
    <location>
        <begin position="1243"/>
        <end position="1268"/>
    </location>
</feature>
<accession>A0A5J9SW52</accession>
<evidence type="ECO:0000256" key="3">
    <source>
        <dbReference type="ARBA" id="ARBA00022801"/>
    </source>
</evidence>
<keyword evidence="4" id="KW-0479">Metal-binding</keyword>
<dbReference type="GO" id="GO:0008270">
    <property type="term" value="F:zinc ion binding"/>
    <property type="evidence" value="ECO:0007669"/>
    <property type="project" value="UniProtKB-KW"/>
</dbReference>
<feature type="domain" description="Ubiquitin-like protease family profile" evidence="6">
    <location>
        <begin position="1374"/>
        <end position="1545"/>
    </location>
</feature>
<proteinExistence type="inferred from homology"/>
<dbReference type="GO" id="GO:0008234">
    <property type="term" value="F:cysteine-type peptidase activity"/>
    <property type="evidence" value="ECO:0007669"/>
    <property type="project" value="InterPro"/>
</dbReference>
<reference evidence="8 9" key="1">
    <citation type="journal article" date="2019" name="Sci. Rep.">
        <title>A high-quality genome of Eragrostis curvula grass provides insights into Poaceae evolution and supports new strategies to enhance forage quality.</title>
        <authorList>
            <person name="Carballo J."/>
            <person name="Santos B.A.C.M."/>
            <person name="Zappacosta D."/>
            <person name="Garbus I."/>
            <person name="Selva J.P."/>
            <person name="Gallo C.A."/>
            <person name="Diaz A."/>
            <person name="Albertini E."/>
            <person name="Caccamo M."/>
            <person name="Echenique V."/>
        </authorList>
    </citation>
    <scope>NUCLEOTIDE SEQUENCE [LARGE SCALE GENOMIC DNA]</scope>
    <source>
        <strain evidence="9">cv. Victoria</strain>
        <tissue evidence="8">Leaf</tissue>
    </source>
</reference>
<feature type="region of interest" description="Disordered" evidence="5">
    <location>
        <begin position="779"/>
        <end position="799"/>
    </location>
</feature>
<organism evidence="8 9">
    <name type="scientific">Eragrostis curvula</name>
    <name type="common">weeping love grass</name>
    <dbReference type="NCBI Taxonomy" id="38414"/>
    <lineage>
        <taxon>Eukaryota</taxon>
        <taxon>Viridiplantae</taxon>
        <taxon>Streptophyta</taxon>
        <taxon>Embryophyta</taxon>
        <taxon>Tracheophyta</taxon>
        <taxon>Spermatophyta</taxon>
        <taxon>Magnoliopsida</taxon>
        <taxon>Liliopsida</taxon>
        <taxon>Poales</taxon>
        <taxon>Poaceae</taxon>
        <taxon>PACMAD clade</taxon>
        <taxon>Chloridoideae</taxon>
        <taxon>Eragrostideae</taxon>
        <taxon>Eragrostidinae</taxon>
        <taxon>Eragrostis</taxon>
    </lineage>
</organism>
<evidence type="ECO:0000313" key="9">
    <source>
        <dbReference type="Proteomes" id="UP000324897"/>
    </source>
</evidence>
<dbReference type="InterPro" id="IPR007527">
    <property type="entry name" value="Znf_SWIM"/>
</dbReference>
<evidence type="ECO:0000256" key="5">
    <source>
        <dbReference type="SAM" id="MobiDB-lite"/>
    </source>
</evidence>
<dbReference type="PANTHER" id="PTHR47718:SF13">
    <property type="entry name" value="OS09G0290500 PROTEIN"/>
    <property type="match status" value="1"/>
</dbReference>
<dbReference type="PROSITE" id="PS50600">
    <property type="entry name" value="ULP_PROTEASE"/>
    <property type="match status" value="1"/>
</dbReference>
<feature type="compositionally biased region" description="Basic and acidic residues" evidence="5">
    <location>
        <begin position="1587"/>
        <end position="1608"/>
    </location>
</feature>
<dbReference type="Gene3D" id="3.40.395.10">
    <property type="entry name" value="Adenoviral Proteinase, Chain A"/>
    <property type="match status" value="1"/>
</dbReference>
<keyword evidence="2" id="KW-0645">Protease</keyword>
<dbReference type="PANTHER" id="PTHR47718">
    <property type="entry name" value="OS01G0519700 PROTEIN"/>
    <property type="match status" value="1"/>
</dbReference>
<dbReference type="Pfam" id="PF02902">
    <property type="entry name" value="Peptidase_C48"/>
    <property type="match status" value="1"/>
</dbReference>